<evidence type="ECO:0000256" key="4">
    <source>
        <dbReference type="ARBA" id="ARBA00023136"/>
    </source>
</evidence>
<gene>
    <name evidence="6" type="ORF">BK007_00460</name>
    <name evidence="7" type="ORF">HG719_03585</name>
</gene>
<evidence type="ECO:0000256" key="1">
    <source>
        <dbReference type="ARBA" id="ARBA00004141"/>
    </source>
</evidence>
<organism evidence="6 8">
    <name type="scientific">Methanobacterium subterraneum</name>
    <dbReference type="NCBI Taxonomy" id="59277"/>
    <lineage>
        <taxon>Archaea</taxon>
        <taxon>Methanobacteriati</taxon>
        <taxon>Methanobacteriota</taxon>
        <taxon>Methanomada group</taxon>
        <taxon>Methanobacteria</taxon>
        <taxon>Methanobacteriales</taxon>
        <taxon>Methanobacteriaceae</taxon>
        <taxon>Methanobacterium</taxon>
    </lineage>
</organism>
<reference evidence="6 8" key="1">
    <citation type="submission" date="2016-10" db="EMBL/GenBank/DDBJ databases">
        <title>Comparative genomics between deep and shallow subseafloor isolates.</title>
        <authorList>
            <person name="Ishii S."/>
            <person name="Miller J.R."/>
            <person name="Sutton G."/>
            <person name="Suzuki S."/>
            <person name="Methe B."/>
            <person name="Inagaki F."/>
            <person name="Imachi H."/>
        </authorList>
    </citation>
    <scope>NUCLEOTIDE SEQUENCE [LARGE SCALE GENOMIC DNA]</scope>
    <source>
        <strain evidence="6 8">MO-MB1</strain>
    </source>
</reference>
<dbReference type="Proteomes" id="UP000232806">
    <property type="component" value="Chromosome"/>
</dbReference>
<feature type="transmembrane region" description="Helical" evidence="5">
    <location>
        <begin position="266"/>
        <end position="283"/>
    </location>
</feature>
<feature type="transmembrane region" description="Helical" evidence="5">
    <location>
        <begin position="6"/>
        <end position="24"/>
    </location>
</feature>
<accession>A0A2H4V986</accession>
<dbReference type="CDD" id="cd16914">
    <property type="entry name" value="EcfT"/>
    <property type="match status" value="1"/>
</dbReference>
<dbReference type="AlphaFoldDB" id="A0A2H4V986"/>
<feature type="transmembrane region" description="Helical" evidence="5">
    <location>
        <begin position="130"/>
        <end position="149"/>
    </location>
</feature>
<name>A0A2H4V986_9EURY</name>
<dbReference type="GeneID" id="35124098"/>
<evidence type="ECO:0000313" key="8">
    <source>
        <dbReference type="Proteomes" id="UP000232806"/>
    </source>
</evidence>
<dbReference type="EMBL" id="CP017766">
    <property type="protein sequence ID" value="AUB54645.1"/>
    <property type="molecule type" value="Genomic_DNA"/>
</dbReference>
<sequence>MKLTVIHPAVYVLYYFILIIFAFLYNDPYYLISFLICISVLIALQGISHEFKGLIKFFIPMSLLIIILNPLTSHVGTTQIYITGNFSITLEALIYGILMSTSLLIILLVFTSYNRAVSYQEMLYLFSKRFPHISMVIIMALRFVPLLSYRLSDVNKVFNFNQKRSRSGAGESRADKIKKNANKLAVVVSWSMEESMLTAKSMKARGYGIKKRTSYLSYNFRRIDYLFLSLILITTITSILGLLQGYGRIEVYPTISFNISKDILSIYYLSFLILLIPMIYMELRERMVWYEFRTKKQ</sequence>
<feature type="transmembrane region" description="Helical" evidence="5">
    <location>
        <begin position="225"/>
        <end position="246"/>
    </location>
</feature>
<evidence type="ECO:0000313" key="6">
    <source>
        <dbReference type="EMBL" id="AUB54645.1"/>
    </source>
</evidence>
<evidence type="ECO:0000256" key="3">
    <source>
        <dbReference type="ARBA" id="ARBA00022989"/>
    </source>
</evidence>
<dbReference type="Proteomes" id="UP000591058">
    <property type="component" value="Unassembled WGS sequence"/>
</dbReference>
<feature type="transmembrane region" description="Helical" evidence="5">
    <location>
        <begin position="29"/>
        <end position="47"/>
    </location>
</feature>
<protein>
    <submittedName>
        <fullName evidence="6">Cobalt ABC transporter permease</fullName>
    </submittedName>
    <submittedName>
        <fullName evidence="7">Energy-coupling factor transporter transmembrane protein EcfT</fullName>
    </submittedName>
</protein>
<evidence type="ECO:0000313" key="7">
    <source>
        <dbReference type="EMBL" id="NMO08917.1"/>
    </source>
</evidence>
<keyword evidence="3 5" id="KW-1133">Transmembrane helix</keyword>
<reference evidence="7 9" key="2">
    <citation type="submission" date="2020-04" db="EMBL/GenBank/DDBJ databases">
        <title>Draft genome of Methanobacterium subterraneum isolated from animal feces.</title>
        <authorList>
            <person name="Ouboter H.T."/>
            <person name="Berger S."/>
            <person name="Gungor E."/>
            <person name="Jetten M.S.M."/>
            <person name="Welte C.U."/>
        </authorList>
    </citation>
    <scope>NUCLEOTIDE SEQUENCE [LARGE SCALE GENOMIC DNA]</scope>
    <source>
        <strain evidence="7">HO_2020</strain>
    </source>
</reference>
<comment type="subcellular location">
    <subcellularLocation>
        <location evidence="1">Membrane</location>
        <topology evidence="1">Multi-pass membrane protein</topology>
    </subcellularLocation>
</comment>
<evidence type="ECO:0000256" key="2">
    <source>
        <dbReference type="ARBA" id="ARBA00022692"/>
    </source>
</evidence>
<evidence type="ECO:0000256" key="5">
    <source>
        <dbReference type="SAM" id="Phobius"/>
    </source>
</evidence>
<feature type="transmembrane region" description="Helical" evidence="5">
    <location>
        <begin position="53"/>
        <end position="71"/>
    </location>
</feature>
<proteinExistence type="predicted"/>
<keyword evidence="2 5" id="KW-0812">Transmembrane</keyword>
<feature type="transmembrane region" description="Helical" evidence="5">
    <location>
        <begin position="92"/>
        <end position="110"/>
    </location>
</feature>
<keyword evidence="4 5" id="KW-0472">Membrane</keyword>
<dbReference type="EMBL" id="JABBYL010000011">
    <property type="protein sequence ID" value="NMO08917.1"/>
    <property type="molecule type" value="Genomic_DNA"/>
</dbReference>
<dbReference type="OrthoDB" id="70709at2157"/>
<dbReference type="GO" id="GO:0005886">
    <property type="term" value="C:plasma membrane"/>
    <property type="evidence" value="ECO:0007669"/>
    <property type="project" value="UniProtKB-ARBA"/>
</dbReference>
<dbReference type="InterPro" id="IPR003339">
    <property type="entry name" value="ABC/ECF_trnsptr_transmembrane"/>
</dbReference>
<evidence type="ECO:0000313" key="9">
    <source>
        <dbReference type="Proteomes" id="UP000591058"/>
    </source>
</evidence>
<dbReference type="RefSeq" id="WP_100904619.1">
    <property type="nucleotide sequence ID" value="NZ_CP017766.1"/>
</dbReference>